<protein>
    <recommendedName>
        <fullName evidence="1">VOC domain-containing protein</fullName>
    </recommendedName>
</protein>
<dbReference type="EMBL" id="LT985188">
    <property type="protein sequence ID" value="SPD88674.1"/>
    <property type="molecule type" value="Genomic_DNA"/>
</dbReference>
<dbReference type="AlphaFoldDB" id="A0A2N9JKV4"/>
<dbReference type="OrthoDB" id="5242506at2"/>
<dbReference type="KEGG" id="mgg:MPLG2_3644"/>
<dbReference type="Proteomes" id="UP000238164">
    <property type="component" value="Chromosome 1"/>
</dbReference>
<organism evidence="2 3">
    <name type="scientific">Micropruina glycogenica</name>
    <dbReference type="NCBI Taxonomy" id="75385"/>
    <lineage>
        <taxon>Bacteria</taxon>
        <taxon>Bacillati</taxon>
        <taxon>Actinomycetota</taxon>
        <taxon>Actinomycetes</taxon>
        <taxon>Propionibacteriales</taxon>
        <taxon>Nocardioidaceae</taxon>
        <taxon>Micropruina</taxon>
    </lineage>
</organism>
<name>A0A2N9JKV4_9ACTN</name>
<dbReference type="CDD" id="cd07262">
    <property type="entry name" value="VOC_like"/>
    <property type="match status" value="1"/>
</dbReference>
<dbReference type="PROSITE" id="PS51819">
    <property type="entry name" value="VOC"/>
    <property type="match status" value="1"/>
</dbReference>
<gene>
    <name evidence="2" type="ORF">MPLG2_3644</name>
</gene>
<dbReference type="InterPro" id="IPR037523">
    <property type="entry name" value="VOC_core"/>
</dbReference>
<reference evidence="2 3" key="1">
    <citation type="submission" date="2018-02" db="EMBL/GenBank/DDBJ databases">
        <authorList>
            <person name="Cohen D.B."/>
            <person name="Kent A.D."/>
        </authorList>
    </citation>
    <scope>NUCLEOTIDE SEQUENCE [LARGE SCALE GENOMIC DNA]</scope>
    <source>
        <strain evidence="2">1</strain>
    </source>
</reference>
<keyword evidence="3" id="KW-1185">Reference proteome</keyword>
<dbReference type="InterPro" id="IPR029068">
    <property type="entry name" value="Glyas_Bleomycin-R_OHBP_Dase"/>
</dbReference>
<accession>A0A2N9JKV4</accession>
<sequence length="121" mass="13259">MIDHYGINVTDLAATARFYDAVLGVMGFTRQMDFGEAIGYGTDGHPDFWISASAQGASNREAHIAFTAQNRAAVEAFFEAATQLGAPILHAPREWPEYHDGYYAAFVRDPDGNNVEAVVHH</sequence>
<evidence type="ECO:0000313" key="3">
    <source>
        <dbReference type="Proteomes" id="UP000238164"/>
    </source>
</evidence>
<dbReference type="PANTHER" id="PTHR35006:SF2">
    <property type="entry name" value="GLYOXALASE FAMILY PROTEIN (AFU_ORTHOLOGUE AFUA_5G14830)"/>
    <property type="match status" value="1"/>
</dbReference>
<dbReference type="PANTHER" id="PTHR35006">
    <property type="entry name" value="GLYOXALASE FAMILY PROTEIN (AFU_ORTHOLOGUE AFUA_5G14830)"/>
    <property type="match status" value="1"/>
</dbReference>
<evidence type="ECO:0000259" key="1">
    <source>
        <dbReference type="PROSITE" id="PS51819"/>
    </source>
</evidence>
<proteinExistence type="predicted"/>
<dbReference type="InterPro" id="IPR004360">
    <property type="entry name" value="Glyas_Fos-R_dOase_dom"/>
</dbReference>
<dbReference type="Pfam" id="PF00903">
    <property type="entry name" value="Glyoxalase"/>
    <property type="match status" value="1"/>
</dbReference>
<feature type="domain" description="VOC" evidence="1">
    <location>
        <begin position="1"/>
        <end position="120"/>
    </location>
</feature>
<dbReference type="Gene3D" id="3.10.180.10">
    <property type="entry name" value="2,3-Dihydroxybiphenyl 1,2-Dioxygenase, domain 1"/>
    <property type="match status" value="1"/>
</dbReference>
<evidence type="ECO:0000313" key="2">
    <source>
        <dbReference type="EMBL" id="SPD88674.1"/>
    </source>
</evidence>
<dbReference type="SUPFAM" id="SSF54593">
    <property type="entry name" value="Glyoxalase/Bleomycin resistance protein/Dihydroxybiphenyl dioxygenase"/>
    <property type="match status" value="1"/>
</dbReference>
<dbReference type="RefSeq" id="WP_105187129.1">
    <property type="nucleotide sequence ID" value="NZ_BAAAGO010000009.1"/>
</dbReference>